<name>A0A816JMW9_BRANA</name>
<protein>
    <submittedName>
        <fullName evidence="1">(rape) hypothetical protein</fullName>
    </submittedName>
</protein>
<proteinExistence type="predicted"/>
<reference evidence="1" key="1">
    <citation type="submission" date="2021-01" db="EMBL/GenBank/DDBJ databases">
        <authorList>
            <consortium name="Genoscope - CEA"/>
            <person name="William W."/>
        </authorList>
    </citation>
    <scope>NUCLEOTIDE SEQUENCE</scope>
</reference>
<gene>
    <name evidence="1" type="ORF">DARMORV10_C04P54710.1</name>
</gene>
<dbReference type="Proteomes" id="UP001295469">
    <property type="component" value="Chromosome C04"/>
</dbReference>
<dbReference type="AlphaFoldDB" id="A0A816JMW9"/>
<organism evidence="1">
    <name type="scientific">Brassica napus</name>
    <name type="common">Rape</name>
    <dbReference type="NCBI Taxonomy" id="3708"/>
    <lineage>
        <taxon>Eukaryota</taxon>
        <taxon>Viridiplantae</taxon>
        <taxon>Streptophyta</taxon>
        <taxon>Embryophyta</taxon>
        <taxon>Tracheophyta</taxon>
        <taxon>Spermatophyta</taxon>
        <taxon>Magnoliopsida</taxon>
        <taxon>eudicotyledons</taxon>
        <taxon>Gunneridae</taxon>
        <taxon>Pentapetalae</taxon>
        <taxon>rosids</taxon>
        <taxon>malvids</taxon>
        <taxon>Brassicales</taxon>
        <taxon>Brassicaceae</taxon>
        <taxon>Brassiceae</taxon>
        <taxon>Brassica</taxon>
    </lineage>
</organism>
<sequence length="76" mass="8667">MVEDTDMQEKDADMQEDIQAEDTQEQVAALMAAARLHQVMVAAQNVAKTVQCIHHTRSPLTRHQHGCFYMYIYVCA</sequence>
<accession>A0A816JMW9</accession>
<evidence type="ECO:0000313" key="1">
    <source>
        <dbReference type="EMBL" id="CAF1861882.1"/>
    </source>
</evidence>
<dbReference type="EMBL" id="HG994368">
    <property type="protein sequence ID" value="CAF1861882.1"/>
    <property type="molecule type" value="Genomic_DNA"/>
</dbReference>